<sequence>MTEPFPSSSASTRARITLDDGIYWLDKNGTPVKKIGPGPQREEGTSLDFTVADELRKAFGNRPLVKEYNRILPNVKALRDAEPCAADINIVLALEAI</sequence>
<dbReference type="EMBL" id="VDUZ01000004">
    <property type="protein sequence ID" value="TXL80463.1"/>
    <property type="molecule type" value="Genomic_DNA"/>
</dbReference>
<reference evidence="1 2" key="1">
    <citation type="submission" date="2019-06" db="EMBL/GenBank/DDBJ databases">
        <title>New taxonomy in bacterial strain CC-CFT640, isolated from vineyard.</title>
        <authorList>
            <person name="Lin S.-Y."/>
            <person name="Tsai C.-F."/>
            <person name="Young C.-C."/>
        </authorList>
    </citation>
    <scope>NUCLEOTIDE SEQUENCE [LARGE SCALE GENOMIC DNA]</scope>
    <source>
        <strain evidence="1 2">CC-CFT640</strain>
    </source>
</reference>
<name>A0A5C8PTX8_9HYPH</name>
<evidence type="ECO:0000313" key="1">
    <source>
        <dbReference type="EMBL" id="TXL80463.1"/>
    </source>
</evidence>
<dbReference type="RefSeq" id="WP_147845878.1">
    <property type="nucleotide sequence ID" value="NZ_VDUZ01000004.1"/>
</dbReference>
<dbReference type="Proteomes" id="UP000321638">
    <property type="component" value="Unassembled WGS sequence"/>
</dbReference>
<accession>A0A5C8PTX8</accession>
<gene>
    <name evidence="1" type="ORF">FHP25_05405</name>
</gene>
<protein>
    <submittedName>
        <fullName evidence="1">Uncharacterized protein</fullName>
    </submittedName>
</protein>
<evidence type="ECO:0000313" key="2">
    <source>
        <dbReference type="Proteomes" id="UP000321638"/>
    </source>
</evidence>
<proteinExistence type="predicted"/>
<dbReference type="AlphaFoldDB" id="A0A5C8PTX8"/>
<comment type="caution">
    <text evidence="1">The sequence shown here is derived from an EMBL/GenBank/DDBJ whole genome shotgun (WGS) entry which is preliminary data.</text>
</comment>
<keyword evidence="2" id="KW-1185">Reference proteome</keyword>
<organism evidence="1 2">
    <name type="scientific">Vineibacter terrae</name>
    <dbReference type="NCBI Taxonomy" id="2586908"/>
    <lineage>
        <taxon>Bacteria</taxon>
        <taxon>Pseudomonadati</taxon>
        <taxon>Pseudomonadota</taxon>
        <taxon>Alphaproteobacteria</taxon>
        <taxon>Hyphomicrobiales</taxon>
        <taxon>Vineibacter</taxon>
    </lineage>
</organism>